<dbReference type="PROSITE" id="PS00028">
    <property type="entry name" value="ZINC_FINGER_C2H2_1"/>
    <property type="match status" value="1"/>
</dbReference>
<protein>
    <submittedName>
        <fullName evidence="4">Uncharacterized protein LOC115463164</fullName>
    </submittedName>
</protein>
<dbReference type="SMART" id="SM00355">
    <property type="entry name" value="ZnF_C2H2"/>
    <property type="match status" value="3"/>
</dbReference>
<dbReference type="GO" id="GO:0005654">
    <property type="term" value="C:nucleoplasm"/>
    <property type="evidence" value="ECO:0007669"/>
    <property type="project" value="TreeGrafter"/>
</dbReference>
<evidence type="ECO:0000313" key="3">
    <source>
        <dbReference type="Proteomes" id="UP000515156"/>
    </source>
</evidence>
<reference evidence="4" key="1">
    <citation type="submission" date="2025-08" db="UniProtKB">
        <authorList>
            <consortium name="RefSeq"/>
        </authorList>
    </citation>
    <scope>IDENTIFICATION</scope>
</reference>
<dbReference type="SUPFAM" id="SSF81301">
    <property type="entry name" value="Nucleotidyltransferase"/>
    <property type="match status" value="1"/>
</dbReference>
<evidence type="ECO:0000256" key="1">
    <source>
        <dbReference type="PROSITE-ProRule" id="PRU00042"/>
    </source>
</evidence>
<name>A0A6P7X9V6_9AMPH</name>
<dbReference type="PANTHER" id="PTHR11258">
    <property type="entry name" value="2-5 OLIGOADENYLATE SYNTHETASE"/>
    <property type="match status" value="1"/>
</dbReference>
<dbReference type="GO" id="GO:0005829">
    <property type="term" value="C:cytosol"/>
    <property type="evidence" value="ECO:0007669"/>
    <property type="project" value="TreeGrafter"/>
</dbReference>
<dbReference type="Proteomes" id="UP000515156">
    <property type="component" value="Chromosome 2"/>
</dbReference>
<dbReference type="PROSITE" id="PS50152">
    <property type="entry name" value="25A_SYNTH_3"/>
    <property type="match status" value="1"/>
</dbReference>
<dbReference type="GO" id="GO:0003725">
    <property type="term" value="F:double-stranded RNA binding"/>
    <property type="evidence" value="ECO:0007669"/>
    <property type="project" value="TreeGrafter"/>
</dbReference>
<dbReference type="OrthoDB" id="1885901at2759"/>
<dbReference type="Gene3D" id="3.30.160.60">
    <property type="entry name" value="Classic Zinc Finger"/>
    <property type="match status" value="1"/>
</dbReference>
<dbReference type="InterPro" id="IPR013087">
    <property type="entry name" value="Znf_C2H2_type"/>
</dbReference>
<evidence type="ECO:0000259" key="2">
    <source>
        <dbReference type="PROSITE" id="PS50157"/>
    </source>
</evidence>
<accession>A0A6P7X9V6</accession>
<dbReference type="GO" id="GO:0001730">
    <property type="term" value="F:2'-5'-oligoadenylate synthetase activity"/>
    <property type="evidence" value="ECO:0007669"/>
    <property type="project" value="TreeGrafter"/>
</dbReference>
<dbReference type="GO" id="GO:0008270">
    <property type="term" value="F:zinc ion binding"/>
    <property type="evidence" value="ECO:0007669"/>
    <property type="project" value="UniProtKB-KW"/>
</dbReference>
<gene>
    <name evidence="4" type="primary">LOC115463164</name>
</gene>
<keyword evidence="1" id="KW-0863">Zinc-finger</keyword>
<evidence type="ECO:0000313" key="4">
    <source>
        <dbReference type="RefSeq" id="XP_030049273.1"/>
    </source>
</evidence>
<sequence length="259" mass="29539">MSAVKFYSCERCGNDFASPSALKYHFQARHLGKVYCDKCGIEVSRNSLKQHKKDDHGETNATRKLVWGNSAQKRKTFFVASETCVTCRMCRRPFGTTHSREQHEKRDHHFTASKRAQMSTGFSPESILDYRSPKQVQEFVETKLRPRPGLLRISCMAETDAVIDLIKECFPLPVTHIIKGGSYIKGTDAQDRSDIDIVLFTEAFASMEDCRKKRTPSIRRSGKTAEKIVMGQQDFDGEMHSFFCKIPVLLLQESPYSHS</sequence>
<dbReference type="Gene3D" id="3.30.460.10">
    <property type="entry name" value="Beta Polymerase, domain 2"/>
    <property type="match status" value="1"/>
</dbReference>
<dbReference type="InterPro" id="IPR036236">
    <property type="entry name" value="Znf_C2H2_sf"/>
</dbReference>
<organism evidence="3 4">
    <name type="scientific">Microcaecilia unicolor</name>
    <dbReference type="NCBI Taxonomy" id="1415580"/>
    <lineage>
        <taxon>Eukaryota</taxon>
        <taxon>Metazoa</taxon>
        <taxon>Chordata</taxon>
        <taxon>Craniata</taxon>
        <taxon>Vertebrata</taxon>
        <taxon>Euteleostomi</taxon>
        <taxon>Amphibia</taxon>
        <taxon>Gymnophiona</taxon>
        <taxon>Siphonopidae</taxon>
        <taxon>Microcaecilia</taxon>
    </lineage>
</organism>
<dbReference type="InParanoid" id="A0A6P7X9V6"/>
<proteinExistence type="predicted"/>
<keyword evidence="1" id="KW-0862">Zinc</keyword>
<dbReference type="RefSeq" id="XP_030049273.1">
    <property type="nucleotide sequence ID" value="XM_030193413.1"/>
</dbReference>
<keyword evidence="3" id="KW-1185">Reference proteome</keyword>
<dbReference type="GO" id="GO:0016020">
    <property type="term" value="C:membrane"/>
    <property type="evidence" value="ECO:0007669"/>
    <property type="project" value="TreeGrafter"/>
</dbReference>
<dbReference type="AlphaFoldDB" id="A0A6P7X9V6"/>
<dbReference type="KEGG" id="muo:115463164"/>
<keyword evidence="1" id="KW-0479">Metal-binding</keyword>
<dbReference type="InterPro" id="IPR043519">
    <property type="entry name" value="NT_sf"/>
</dbReference>
<dbReference type="SUPFAM" id="SSF57667">
    <property type="entry name" value="beta-beta-alpha zinc fingers"/>
    <property type="match status" value="1"/>
</dbReference>
<feature type="domain" description="C2H2-type" evidence="2">
    <location>
        <begin position="7"/>
        <end position="35"/>
    </location>
</feature>
<dbReference type="PANTHER" id="PTHR11258:SF21">
    <property type="entry name" value="C2H2-TYPE DOMAIN-CONTAINING PROTEIN"/>
    <property type="match status" value="1"/>
</dbReference>
<dbReference type="GeneID" id="115463164"/>
<dbReference type="PROSITE" id="PS50157">
    <property type="entry name" value="ZINC_FINGER_C2H2_2"/>
    <property type="match status" value="1"/>
</dbReference>